<feature type="compositionally biased region" description="Basic and acidic residues" evidence="2">
    <location>
        <begin position="1102"/>
        <end position="1113"/>
    </location>
</feature>
<feature type="compositionally biased region" description="Basic and acidic residues" evidence="2">
    <location>
        <begin position="73"/>
        <end position="87"/>
    </location>
</feature>
<dbReference type="InterPro" id="IPR036867">
    <property type="entry name" value="R3H_dom_sf"/>
</dbReference>
<dbReference type="CDD" id="cd02642">
    <property type="entry name" value="R3H_encore_like"/>
    <property type="match status" value="1"/>
</dbReference>
<dbReference type="EMBL" id="CAKXAJ010026436">
    <property type="protein sequence ID" value="CAH2268456.1"/>
    <property type="molecule type" value="Genomic_DNA"/>
</dbReference>
<dbReference type="SMART" id="SM00393">
    <property type="entry name" value="R3H"/>
    <property type="match status" value="1"/>
</dbReference>
<feature type="region of interest" description="Disordered" evidence="2">
    <location>
        <begin position="1102"/>
        <end position="1183"/>
    </location>
</feature>
<feature type="domain" description="R3H" evidence="3">
    <location>
        <begin position="260"/>
        <end position="323"/>
    </location>
</feature>
<evidence type="ECO:0000259" key="4">
    <source>
        <dbReference type="PROSITE" id="PS51673"/>
    </source>
</evidence>
<feature type="compositionally biased region" description="Basic and acidic residues" evidence="2">
    <location>
        <begin position="642"/>
        <end position="653"/>
    </location>
</feature>
<feature type="domain" description="SUZ" evidence="4">
    <location>
        <begin position="327"/>
        <end position="398"/>
    </location>
</feature>
<dbReference type="AlphaFoldDB" id="A0A8S4SJ21"/>
<proteinExistence type="predicted"/>
<accession>A0A8S4SJ21</accession>
<organism evidence="5 6">
    <name type="scientific">Pararge aegeria aegeria</name>
    <dbReference type="NCBI Taxonomy" id="348720"/>
    <lineage>
        <taxon>Eukaryota</taxon>
        <taxon>Metazoa</taxon>
        <taxon>Ecdysozoa</taxon>
        <taxon>Arthropoda</taxon>
        <taxon>Hexapoda</taxon>
        <taxon>Insecta</taxon>
        <taxon>Pterygota</taxon>
        <taxon>Neoptera</taxon>
        <taxon>Endopterygota</taxon>
        <taxon>Lepidoptera</taxon>
        <taxon>Glossata</taxon>
        <taxon>Ditrysia</taxon>
        <taxon>Papilionoidea</taxon>
        <taxon>Nymphalidae</taxon>
        <taxon>Satyrinae</taxon>
        <taxon>Satyrini</taxon>
        <taxon>Parargina</taxon>
        <taxon>Pararge</taxon>
    </lineage>
</organism>
<dbReference type="SUPFAM" id="SSF82708">
    <property type="entry name" value="R3H domain"/>
    <property type="match status" value="1"/>
</dbReference>
<dbReference type="OrthoDB" id="278430at2759"/>
<dbReference type="Gene3D" id="3.30.1370.50">
    <property type="entry name" value="R3H-like domain"/>
    <property type="match status" value="1"/>
</dbReference>
<evidence type="ECO:0000259" key="3">
    <source>
        <dbReference type="PROSITE" id="PS51061"/>
    </source>
</evidence>
<feature type="compositionally biased region" description="Basic and acidic residues" evidence="2">
    <location>
        <begin position="1006"/>
        <end position="1019"/>
    </location>
</feature>
<feature type="region of interest" description="Disordered" evidence="2">
    <location>
        <begin position="359"/>
        <end position="383"/>
    </location>
</feature>
<feature type="compositionally biased region" description="Basic and acidic residues" evidence="2">
    <location>
        <begin position="1174"/>
        <end position="1183"/>
    </location>
</feature>
<dbReference type="Proteomes" id="UP000838756">
    <property type="component" value="Unassembled WGS sequence"/>
</dbReference>
<dbReference type="PROSITE" id="PS51673">
    <property type="entry name" value="SUZ"/>
    <property type="match status" value="1"/>
</dbReference>
<dbReference type="InterPro" id="IPR001374">
    <property type="entry name" value="R3H_dom"/>
</dbReference>
<feature type="region of interest" description="Disordered" evidence="2">
    <location>
        <begin position="984"/>
        <end position="1019"/>
    </location>
</feature>
<feature type="compositionally biased region" description="Polar residues" evidence="2">
    <location>
        <begin position="661"/>
        <end position="671"/>
    </location>
</feature>
<feature type="region of interest" description="Disordered" evidence="2">
    <location>
        <begin position="617"/>
        <end position="679"/>
    </location>
</feature>
<feature type="compositionally biased region" description="Basic and acidic residues" evidence="2">
    <location>
        <begin position="984"/>
        <end position="999"/>
    </location>
</feature>
<dbReference type="PROSITE" id="PS51061">
    <property type="entry name" value="R3H"/>
    <property type="match status" value="1"/>
</dbReference>
<evidence type="ECO:0000256" key="1">
    <source>
        <dbReference type="ARBA" id="ARBA00022553"/>
    </source>
</evidence>
<gene>
    <name evidence="5" type="primary">jg16886</name>
    <name evidence="5" type="ORF">PAEG_LOCUS26810</name>
</gene>
<dbReference type="InterPro" id="IPR024771">
    <property type="entry name" value="SUZ"/>
</dbReference>
<feature type="region of interest" description="Disordered" evidence="2">
    <location>
        <begin position="1"/>
        <end position="96"/>
    </location>
</feature>
<dbReference type="PANTHER" id="PTHR15672:SF8">
    <property type="entry name" value="PROTEIN ENCORE"/>
    <property type="match status" value="1"/>
</dbReference>
<evidence type="ECO:0000256" key="2">
    <source>
        <dbReference type="SAM" id="MobiDB-lite"/>
    </source>
</evidence>
<sequence>MLIGAVVWPMSESGAAMEKPEMEKVGPASEDAGLNRNRSFKSKQLVRSQAIRESTSPPRTTSPYATNNGPSTERTDTVVSDRTDNSDSSHSGRCSVITSDRCDRKQPVEIQITSGSWEADVQSEQRLRTRRWLGHRPHSDSSRDLLSYNPRIACVCGACACPHCKGRRRKHLCPTKQDSGIACSDDCPDCTDSEQAGPHGDGARKAGSFDIEEQSFFCRCPERKDSPKTVSLGAYEQEEPTGPEIVNFLKTTLNKNPKDRMTLLRIEKELYSLVNDKGRCIVRFPVMTSYGRMLVHRCAALFQLAHHPDHSNKNSVLVSKSGTGGGRIPCTSFREWCTANFPRSPPRRHEDTHAKSILKRCEGGSGSIPAVSGGRSKSLEQREREYERVRRRIFSTDNCTQDETQWPWLANGPVKLLTPDSGRHKLLKVQSLESRGGPESATRGPVSKSHSFGGYTAEPPQQRILSKQGDQALSSWRLSPSSSGYKTLSLRSTDSVTPSPSPTGGTSPEPAMEGTTLVWAVTNMAAVPPGALVIHPQTCRPITNPDGSVYHFDPNNPPTLFNTAANVAKDDKIDPNNETRRGKLEKQHSFIDNECDCQPTEECRNKCCCECRRHECCPRDTSEKSSPQQPKSTSNPMTPVEARPDVISKESKSETPLIRNQPEQKINQFETTQREPPIPIETQIGYDVSNSANQSPCNPRPLESTSHRPVYEQTVYESPSQGAFDNRVDNRFEYQNPRFVRMPDEAFQQTYVQGYRNEDIISPQSVMNYTQGDLMEMQNMMQAKVTPIPVPDPNMRPITLANVVYPTSMPPPNVYPYVNPCRIEQSIQPAPLYQPLIQTEEPKQLTSSPQNENTFRIDPSYPYAADFGSACGACDTANIQQPRGYNVPYAQVEAPPGMQQYAVPNVLIQQPMQHYQYQEPIPLQWQNIQPTTISSPAAPKVMLHDLYHPVVYPNVYQPYNIVYPQVIPQAYPIVQQVYPIIDKQQEPRRNFPRPRREFTRTPQTPSDEKYDETKREERQSEIAMKIQQIKDQMAQLNTNDTGRNDWRRRNSGSGILGSYPVNFNGRFMAPSHDEVQMNPAARAIVHSIRSIHPKSNYYQQDNRRFEPRGDRGRGFRPFGPSRRDAFDNEDRRDRRPQQTPLYRPPYLFRQMSPSTWCRRSPGPVPSPFNQPRRTYPDTRSVRR</sequence>
<feature type="compositionally biased region" description="Polar residues" evidence="2">
    <location>
        <begin position="45"/>
        <end position="72"/>
    </location>
</feature>
<reference evidence="5" key="1">
    <citation type="submission" date="2022-03" db="EMBL/GenBank/DDBJ databases">
        <authorList>
            <person name="Lindestad O."/>
        </authorList>
    </citation>
    <scope>NUCLEOTIDE SEQUENCE</scope>
</reference>
<name>A0A8S4SJ21_9NEOP</name>
<feature type="compositionally biased region" description="Low complexity" evidence="2">
    <location>
        <begin position="474"/>
        <end position="483"/>
    </location>
</feature>
<feature type="region of interest" description="Disordered" evidence="2">
    <location>
        <begin position="429"/>
        <end position="512"/>
    </location>
</feature>
<comment type="caution">
    <text evidence="5">The sequence shown here is derived from an EMBL/GenBank/DDBJ whole genome shotgun (WGS) entry which is preliminary data.</text>
</comment>
<keyword evidence="6" id="KW-1185">Reference proteome</keyword>
<feature type="compositionally biased region" description="Polar residues" evidence="2">
    <location>
        <begin position="463"/>
        <end position="473"/>
    </location>
</feature>
<feature type="compositionally biased region" description="Low complexity" evidence="2">
    <location>
        <begin position="492"/>
        <end position="510"/>
    </location>
</feature>
<dbReference type="PANTHER" id="PTHR15672">
    <property type="entry name" value="CAMP-REGULATED PHOSPHOPROTEIN 21 RELATED R3H DOMAIN CONTAINING PROTEIN"/>
    <property type="match status" value="1"/>
</dbReference>
<evidence type="ECO:0000313" key="6">
    <source>
        <dbReference type="Proteomes" id="UP000838756"/>
    </source>
</evidence>
<dbReference type="InterPro" id="IPR051937">
    <property type="entry name" value="R3H_domain_containing"/>
</dbReference>
<protein>
    <submittedName>
        <fullName evidence="5">Jg16886 protein</fullName>
    </submittedName>
</protein>
<keyword evidence="1" id="KW-0597">Phosphoprotein</keyword>
<dbReference type="Pfam" id="PF12752">
    <property type="entry name" value="SUZ"/>
    <property type="match status" value="1"/>
</dbReference>
<feature type="compositionally biased region" description="Basic and acidic residues" evidence="2">
    <location>
        <begin position="1121"/>
        <end position="1136"/>
    </location>
</feature>
<evidence type="ECO:0000313" key="5">
    <source>
        <dbReference type="EMBL" id="CAH2268456.1"/>
    </source>
</evidence>
<feature type="compositionally biased region" description="Polar residues" evidence="2">
    <location>
        <begin position="624"/>
        <end position="637"/>
    </location>
</feature>
<dbReference type="GO" id="GO:0003676">
    <property type="term" value="F:nucleic acid binding"/>
    <property type="evidence" value="ECO:0007669"/>
    <property type="project" value="UniProtKB-UniRule"/>
</dbReference>